<dbReference type="OrthoDB" id="10259713at2759"/>
<evidence type="ECO:0000313" key="11">
    <source>
        <dbReference type="Proteomes" id="UP000663879"/>
    </source>
</evidence>
<comment type="caution">
    <text evidence="10">The sequence shown here is derived from an EMBL/GenBank/DDBJ whole genome shotgun (WGS) entry which is preliminary data.</text>
</comment>
<sequence length="414" mass="48542">MASIDRFDTHSVSQESTSDHHNQGLEDLTDEQIQNQIDEILRVNQMLTIENQIFDKYYKKIEPFFLATIAGTSSSSLTTTPSGSMYDLSGGQQQQPSTGGRYRKRSKSRSTQGDFRMRLTADQKCDIASKEIDELREESRKANEESEKNLDSYKAILEEADLRINEIKIEMHEFERDVLKAGFNPLNKKIVAEKLLKYFDDRMKERDTLIDKLKLKNESMRKRRQKLKAELKEKEEMGEVLHEVDFRQLKIENKQYMAKIDEKNTEMIKLKKMVGLVTQTLNFRKKQLNQYLKEYDSILNDIKSREKLLNNIETETKTVRTEHSKEETKNRKLRGQLENYKVPEVSDYVNAEDYLYNLQKELKVWERKVEIAEMALKINKQSWIQIKSDASEAIGFGQKQFNNNSNNQLSNSAF</sequence>
<dbReference type="AlphaFoldDB" id="A0A813M7L7"/>
<feature type="domain" description="CCDC113/CCDC96 coiled-coil" evidence="9">
    <location>
        <begin position="203"/>
        <end position="377"/>
    </location>
</feature>
<dbReference type="GO" id="GO:0005930">
    <property type="term" value="C:axoneme"/>
    <property type="evidence" value="ECO:0007669"/>
    <property type="project" value="TreeGrafter"/>
</dbReference>
<dbReference type="InterPro" id="IPR051885">
    <property type="entry name" value="CC_CF"/>
</dbReference>
<accession>A0A813M7L7</accession>
<comment type="similarity">
    <text evidence="5">Belongs to the CFAP263 family.</text>
</comment>
<feature type="coiled-coil region" evidence="7">
    <location>
        <begin position="118"/>
        <end position="177"/>
    </location>
</feature>
<evidence type="ECO:0000256" key="7">
    <source>
        <dbReference type="SAM" id="Coils"/>
    </source>
</evidence>
<dbReference type="Pfam" id="PF13870">
    <property type="entry name" value="CCDC113_CCDC96_CC"/>
    <property type="match status" value="1"/>
</dbReference>
<evidence type="ECO:0000256" key="4">
    <source>
        <dbReference type="ARBA" id="ARBA00023273"/>
    </source>
</evidence>
<keyword evidence="11" id="KW-1185">Reference proteome</keyword>
<gene>
    <name evidence="10" type="ORF">OXX778_LOCUS1539</name>
</gene>
<evidence type="ECO:0000256" key="6">
    <source>
        <dbReference type="ARBA" id="ARBA00044798"/>
    </source>
</evidence>
<dbReference type="InterPro" id="IPR025254">
    <property type="entry name" value="CCDC113/CCDC96_CC"/>
</dbReference>
<feature type="region of interest" description="Disordered" evidence="8">
    <location>
        <begin position="1"/>
        <end position="28"/>
    </location>
</feature>
<evidence type="ECO:0000256" key="8">
    <source>
        <dbReference type="SAM" id="MobiDB-lite"/>
    </source>
</evidence>
<evidence type="ECO:0000256" key="1">
    <source>
        <dbReference type="ARBA" id="ARBA00004138"/>
    </source>
</evidence>
<comment type="subcellular location">
    <subcellularLocation>
        <location evidence="1">Cell projection</location>
        <location evidence="1">Cilium</location>
    </subcellularLocation>
</comment>
<dbReference type="PANTHER" id="PTHR15654:SF2">
    <property type="entry name" value="COILED-COIL DOMAIN-CONTAINING PROTEIN 113"/>
    <property type="match status" value="1"/>
</dbReference>
<evidence type="ECO:0000256" key="5">
    <source>
        <dbReference type="ARBA" id="ARBA00044506"/>
    </source>
</evidence>
<dbReference type="GO" id="GO:0060271">
    <property type="term" value="P:cilium assembly"/>
    <property type="evidence" value="ECO:0007669"/>
    <property type="project" value="TreeGrafter"/>
</dbReference>
<keyword evidence="3 7" id="KW-0175">Coiled coil</keyword>
<feature type="compositionally biased region" description="Low complexity" evidence="8">
    <location>
        <begin position="73"/>
        <end position="100"/>
    </location>
</feature>
<dbReference type="GO" id="GO:0036064">
    <property type="term" value="C:ciliary basal body"/>
    <property type="evidence" value="ECO:0007669"/>
    <property type="project" value="TreeGrafter"/>
</dbReference>
<feature type="region of interest" description="Disordered" evidence="8">
    <location>
        <begin position="73"/>
        <end position="115"/>
    </location>
</feature>
<evidence type="ECO:0000313" key="10">
    <source>
        <dbReference type="EMBL" id="CAF0715043.1"/>
    </source>
</evidence>
<dbReference type="PANTHER" id="PTHR15654">
    <property type="entry name" value="COILED-COIL DOMAIN-CONTAINING PROTEIN 113-RELATED"/>
    <property type="match status" value="1"/>
</dbReference>
<evidence type="ECO:0000256" key="2">
    <source>
        <dbReference type="ARBA" id="ARBA00022794"/>
    </source>
</evidence>
<keyword evidence="2" id="KW-0970">Cilium biogenesis/degradation</keyword>
<keyword evidence="4" id="KW-0966">Cell projection</keyword>
<dbReference type="EMBL" id="CAJNOC010000101">
    <property type="protein sequence ID" value="CAF0715043.1"/>
    <property type="molecule type" value="Genomic_DNA"/>
</dbReference>
<reference evidence="10" key="1">
    <citation type="submission" date="2021-02" db="EMBL/GenBank/DDBJ databases">
        <authorList>
            <person name="Nowell W R."/>
        </authorList>
    </citation>
    <scope>NUCLEOTIDE SEQUENCE</scope>
    <source>
        <strain evidence="10">Ploen Becks lab</strain>
    </source>
</reference>
<evidence type="ECO:0000256" key="3">
    <source>
        <dbReference type="ARBA" id="ARBA00023054"/>
    </source>
</evidence>
<feature type="coiled-coil region" evidence="7">
    <location>
        <begin position="210"/>
        <end position="273"/>
    </location>
</feature>
<evidence type="ECO:0000259" key="9">
    <source>
        <dbReference type="Pfam" id="PF13870"/>
    </source>
</evidence>
<proteinExistence type="inferred from homology"/>
<organism evidence="10 11">
    <name type="scientific">Brachionus calyciflorus</name>
    <dbReference type="NCBI Taxonomy" id="104777"/>
    <lineage>
        <taxon>Eukaryota</taxon>
        <taxon>Metazoa</taxon>
        <taxon>Spiralia</taxon>
        <taxon>Gnathifera</taxon>
        <taxon>Rotifera</taxon>
        <taxon>Eurotatoria</taxon>
        <taxon>Monogononta</taxon>
        <taxon>Pseudotrocha</taxon>
        <taxon>Ploima</taxon>
        <taxon>Brachionidae</taxon>
        <taxon>Brachionus</taxon>
    </lineage>
</organism>
<protein>
    <recommendedName>
        <fullName evidence="6">Cilia- and flagella-associated protein 263</fullName>
    </recommendedName>
</protein>
<name>A0A813M7L7_9BILA</name>
<dbReference type="Proteomes" id="UP000663879">
    <property type="component" value="Unassembled WGS sequence"/>
</dbReference>